<dbReference type="RefSeq" id="WP_126602209.1">
    <property type="nucleotide sequence ID" value="NZ_BIFQ01000002.1"/>
</dbReference>
<name>A0A401ZRR8_9CHLR</name>
<accession>A0A401ZRR8</accession>
<sequence>MKISHKSAIILIASVLSLVAIVVLAMYLLGIKPSSETASSHPFVTPRASAPGKPELIKLEQVTDQAFGDEDTYVPNSWGAHKDRIIRTSRGDLFTTYISQGDDLNDREWHLMHKAPDKGWQEIQSGNAGAEPINIVLGKNDSIHLFAWPQTQGKLQHIYSTDNGATFKNEWIAGKWQTGNEQGYSSVGVNDRGDIVIDQTGPDKPGIFNWAYFNADTNKWTFHSNTLDFRYTYAFLFPGYNNDLSFVATRDVQRHYLNLPQPANMSSTPWIFNEVKYFHIDDITASQPKLTPLLIKEVKPQDPNNAEDHDLVYVTDSYVDTAGRMHILYLNEYEGLHQAIVEDGKIIKDVAMPNVDFGQKVRITQDTQGHFYLISMGAQGATLNIYPGSSDDTDGTQLAPVVKFNISHFLGCEDYDFCHSPTFTVPRNGHQLSDTIDGVYGNHNHEYYFRIDLRGNSTGAAKSMQMPFTSMVIVYSDEKKETTLHTR</sequence>
<proteinExistence type="predicted"/>
<evidence type="ECO:0000313" key="3">
    <source>
        <dbReference type="Proteomes" id="UP000287224"/>
    </source>
</evidence>
<feature type="transmembrane region" description="Helical" evidence="1">
    <location>
        <begin position="7"/>
        <end position="29"/>
    </location>
</feature>
<evidence type="ECO:0008006" key="4">
    <source>
        <dbReference type="Google" id="ProtNLM"/>
    </source>
</evidence>
<keyword evidence="3" id="KW-1185">Reference proteome</keyword>
<dbReference type="Proteomes" id="UP000287224">
    <property type="component" value="Unassembled WGS sequence"/>
</dbReference>
<organism evidence="2 3">
    <name type="scientific">Dictyobacter aurantiacus</name>
    <dbReference type="NCBI Taxonomy" id="1936993"/>
    <lineage>
        <taxon>Bacteria</taxon>
        <taxon>Bacillati</taxon>
        <taxon>Chloroflexota</taxon>
        <taxon>Ktedonobacteria</taxon>
        <taxon>Ktedonobacterales</taxon>
        <taxon>Dictyobacteraceae</taxon>
        <taxon>Dictyobacter</taxon>
    </lineage>
</organism>
<keyword evidence="1" id="KW-0472">Membrane</keyword>
<gene>
    <name evidence="2" type="ORF">KDAU_69470</name>
</gene>
<comment type="caution">
    <text evidence="2">The sequence shown here is derived from an EMBL/GenBank/DDBJ whole genome shotgun (WGS) entry which is preliminary data.</text>
</comment>
<evidence type="ECO:0000256" key="1">
    <source>
        <dbReference type="SAM" id="Phobius"/>
    </source>
</evidence>
<dbReference type="OrthoDB" id="140302at2"/>
<dbReference type="EMBL" id="BIFQ01000002">
    <property type="protein sequence ID" value="GCE09618.1"/>
    <property type="molecule type" value="Genomic_DNA"/>
</dbReference>
<dbReference type="AlphaFoldDB" id="A0A401ZRR8"/>
<keyword evidence="1" id="KW-1133">Transmembrane helix</keyword>
<keyword evidence="1" id="KW-0812">Transmembrane</keyword>
<protein>
    <recommendedName>
        <fullName evidence="4">Sialidase domain-containing protein</fullName>
    </recommendedName>
</protein>
<evidence type="ECO:0000313" key="2">
    <source>
        <dbReference type="EMBL" id="GCE09618.1"/>
    </source>
</evidence>
<reference evidence="3" key="1">
    <citation type="submission" date="2018-12" db="EMBL/GenBank/DDBJ databases">
        <title>Tengunoibacter tsumagoiensis gen. nov., sp. nov., Dictyobacter kobayashii sp. nov., D. alpinus sp. nov., and D. joshuensis sp. nov. and description of Dictyobacteraceae fam. nov. within the order Ktedonobacterales isolated from Tengu-no-mugimeshi.</title>
        <authorList>
            <person name="Wang C.M."/>
            <person name="Zheng Y."/>
            <person name="Sakai Y."/>
            <person name="Toyoda A."/>
            <person name="Minakuchi Y."/>
            <person name="Abe K."/>
            <person name="Yokota A."/>
            <person name="Yabe S."/>
        </authorList>
    </citation>
    <scope>NUCLEOTIDE SEQUENCE [LARGE SCALE GENOMIC DNA]</scope>
    <source>
        <strain evidence="3">S-27</strain>
    </source>
</reference>